<dbReference type="GO" id="GO:0004527">
    <property type="term" value="F:exonuclease activity"/>
    <property type="evidence" value="ECO:0007669"/>
    <property type="project" value="UniProtKB-KW"/>
</dbReference>
<dbReference type="InterPro" id="IPR004843">
    <property type="entry name" value="Calcineurin-like_PHP"/>
</dbReference>
<accession>A0A068NW87</accession>
<gene>
    <name evidence="7" type="ORF">OP10G_3657</name>
</gene>
<evidence type="ECO:0000259" key="6">
    <source>
        <dbReference type="Pfam" id="PF00149"/>
    </source>
</evidence>
<dbReference type="PANTHER" id="PTHR30337">
    <property type="entry name" value="COMPONENT OF ATP-DEPENDENT DSDNA EXONUCLEASE"/>
    <property type="match status" value="1"/>
</dbReference>
<comment type="similarity">
    <text evidence="1">Belongs to the SbcD family.</text>
</comment>
<organism evidence="7 8">
    <name type="scientific">Fimbriimonas ginsengisoli Gsoil 348</name>
    <dbReference type="NCBI Taxonomy" id="661478"/>
    <lineage>
        <taxon>Bacteria</taxon>
        <taxon>Bacillati</taxon>
        <taxon>Armatimonadota</taxon>
        <taxon>Fimbriimonadia</taxon>
        <taxon>Fimbriimonadales</taxon>
        <taxon>Fimbriimonadaceae</taxon>
        <taxon>Fimbriimonas</taxon>
    </lineage>
</organism>
<evidence type="ECO:0000256" key="1">
    <source>
        <dbReference type="ARBA" id="ARBA00010555"/>
    </source>
</evidence>
<dbReference type="Pfam" id="PF00149">
    <property type="entry name" value="Metallophos"/>
    <property type="match status" value="1"/>
</dbReference>
<name>A0A068NW87_FIMGI</name>
<feature type="domain" description="Calcineurin-like phosphoesterase" evidence="6">
    <location>
        <begin position="1"/>
        <end position="136"/>
    </location>
</feature>
<dbReference type="HOGENOM" id="CLU_026621_5_2_0"/>
<evidence type="ECO:0000313" key="8">
    <source>
        <dbReference type="Proteomes" id="UP000027982"/>
    </source>
</evidence>
<evidence type="ECO:0000256" key="5">
    <source>
        <dbReference type="ARBA" id="ARBA00022839"/>
    </source>
</evidence>
<dbReference type="Proteomes" id="UP000027982">
    <property type="component" value="Chromosome"/>
</dbReference>
<keyword evidence="3" id="KW-0540">Nuclease</keyword>
<dbReference type="Gene3D" id="3.60.21.10">
    <property type="match status" value="1"/>
</dbReference>
<dbReference type="CDD" id="cd00840">
    <property type="entry name" value="MPP_Mre11_N"/>
    <property type="match status" value="1"/>
</dbReference>
<dbReference type="InterPro" id="IPR029052">
    <property type="entry name" value="Metallo-depent_PP-like"/>
</dbReference>
<dbReference type="EMBL" id="CP007139">
    <property type="protein sequence ID" value="AIE87025.1"/>
    <property type="molecule type" value="Genomic_DNA"/>
</dbReference>
<evidence type="ECO:0000256" key="2">
    <source>
        <dbReference type="ARBA" id="ARBA00013365"/>
    </source>
</evidence>
<evidence type="ECO:0000256" key="3">
    <source>
        <dbReference type="ARBA" id="ARBA00022722"/>
    </source>
</evidence>
<dbReference type="OrthoDB" id="9773856at2"/>
<keyword evidence="5" id="KW-0269">Exonuclease</keyword>
<protein>
    <recommendedName>
        <fullName evidence="2">Nuclease SbcCD subunit D</fullName>
    </recommendedName>
</protein>
<dbReference type="PANTHER" id="PTHR30337:SF0">
    <property type="entry name" value="NUCLEASE SBCCD SUBUNIT D"/>
    <property type="match status" value="1"/>
</dbReference>
<dbReference type="SUPFAM" id="SSF56300">
    <property type="entry name" value="Metallo-dependent phosphatases"/>
    <property type="match status" value="1"/>
</dbReference>
<keyword evidence="8" id="KW-1185">Reference proteome</keyword>
<proteinExistence type="inferred from homology"/>
<evidence type="ECO:0000256" key="4">
    <source>
        <dbReference type="ARBA" id="ARBA00022801"/>
    </source>
</evidence>
<dbReference type="KEGG" id="fgi:OP10G_3657"/>
<sequence>MTLAHLSDTHLGFRAYGRTTPGGLNQREADVMATFQSALDAIAERDPDLVIHAGDLFHVVRPGNATIVRAFQALTEFQSKRGGRPFVLIGGNHDTPRSSDSGNILRLFESIPGLRLAPHRAETIDFSELDLEVLAVPSHALLRNQQPEYSPSGTRKHSVLTLHGMARQALPRHAQFDVEQTCHDDWTYVALGDYHSYQPYGRNVCYSGSTDFASTNIWDEARVPKGWVWFDTEVGRLEQVGLATRPVLDLPTIDAQGHDLGQVESQMRSNAQWEDGFPIVRQRIVNFPPGLRGKLDHQLIREIAARALNYQIQAVAPQPVAIGNRDGIVTRTLEQSWSEHIDKATLTKSVSRGALKELGLALLKEVREREAATPSA</sequence>
<dbReference type="InterPro" id="IPR041796">
    <property type="entry name" value="Mre11_N"/>
</dbReference>
<dbReference type="RefSeq" id="WP_025229053.1">
    <property type="nucleotide sequence ID" value="NZ_CP007139.1"/>
</dbReference>
<keyword evidence="4" id="KW-0378">Hydrolase</keyword>
<dbReference type="InterPro" id="IPR050535">
    <property type="entry name" value="DNA_Repair-Maintenance_Comp"/>
</dbReference>
<dbReference type="eggNOG" id="COG0420">
    <property type="taxonomic scope" value="Bacteria"/>
</dbReference>
<dbReference type="STRING" id="661478.OP10G_3657"/>
<dbReference type="AlphaFoldDB" id="A0A068NW87"/>
<reference evidence="7 8" key="1">
    <citation type="journal article" date="2014" name="PLoS ONE">
        <title>The first complete genome sequence of the class fimbriimonadia in the phylum armatimonadetes.</title>
        <authorList>
            <person name="Hu Z.Y."/>
            <person name="Wang Y.Z."/>
            <person name="Im W.T."/>
            <person name="Wang S.Y."/>
            <person name="Zhao G.P."/>
            <person name="Zheng H.J."/>
            <person name="Quan Z.X."/>
        </authorList>
    </citation>
    <scope>NUCLEOTIDE SEQUENCE [LARGE SCALE GENOMIC DNA]</scope>
    <source>
        <strain evidence="7">Gsoil 348</strain>
    </source>
</reference>
<evidence type="ECO:0000313" key="7">
    <source>
        <dbReference type="EMBL" id="AIE87025.1"/>
    </source>
</evidence>